<name>A5DHR3_PICGU</name>
<dbReference type="InterPro" id="IPR029063">
    <property type="entry name" value="SAM-dependent_MTases_sf"/>
</dbReference>
<dbReference type="EMBL" id="CH408157">
    <property type="protein sequence ID" value="EDK38715.2"/>
    <property type="molecule type" value="Genomic_DNA"/>
</dbReference>
<evidence type="ECO:0000313" key="3">
    <source>
        <dbReference type="EMBL" id="EDK38715.2"/>
    </source>
</evidence>
<dbReference type="PANTHER" id="PTHR10738:SF0">
    <property type="entry name" value="PROTEIN ARGININE N-METHYLTRANSFERASE 5"/>
    <property type="match status" value="1"/>
</dbReference>
<feature type="domain" description="PRMT5 arginine-N-methyltransferase" evidence="2">
    <location>
        <begin position="244"/>
        <end position="384"/>
    </location>
</feature>
<dbReference type="Gene3D" id="3.40.50.150">
    <property type="entry name" value="Vaccinia Virus protein VP39"/>
    <property type="match status" value="1"/>
</dbReference>
<keyword evidence="4" id="KW-1185">Reference proteome</keyword>
<dbReference type="GO" id="GO:0016274">
    <property type="term" value="F:protein-arginine N-methyltransferase activity"/>
    <property type="evidence" value="ECO:0007669"/>
    <property type="project" value="InterPro"/>
</dbReference>
<proteinExistence type="predicted"/>
<evidence type="ECO:0000256" key="1">
    <source>
        <dbReference type="ARBA" id="ARBA00022691"/>
    </source>
</evidence>
<gene>
    <name evidence="3" type="ORF">PGUG_02814</name>
</gene>
<protein>
    <recommendedName>
        <fullName evidence="2">PRMT5 arginine-N-methyltransferase domain-containing protein</fullName>
    </recommendedName>
</protein>
<dbReference type="GO" id="GO:0006355">
    <property type="term" value="P:regulation of DNA-templated transcription"/>
    <property type="evidence" value="ECO:0007669"/>
    <property type="project" value="TreeGrafter"/>
</dbReference>
<dbReference type="SUPFAM" id="SSF53335">
    <property type="entry name" value="S-adenosyl-L-methionine-dependent methyltransferases"/>
    <property type="match status" value="1"/>
</dbReference>
<dbReference type="eggNOG" id="KOG0822">
    <property type="taxonomic scope" value="Eukaryota"/>
</dbReference>
<dbReference type="HOGENOM" id="CLU_612664_0_0_1"/>
<dbReference type="OrthoDB" id="1368803at2759"/>
<dbReference type="VEuPathDB" id="FungiDB:PGUG_02814"/>
<keyword evidence="1" id="KW-0949">S-adenosyl-L-methionine</keyword>
<dbReference type="InterPro" id="IPR025799">
    <property type="entry name" value="Arg_MeTrfase"/>
</dbReference>
<dbReference type="InParanoid" id="A5DHR3"/>
<evidence type="ECO:0000313" key="4">
    <source>
        <dbReference type="Proteomes" id="UP000001997"/>
    </source>
</evidence>
<dbReference type="GeneID" id="5126699"/>
<accession>A5DHR3</accession>
<dbReference type="GO" id="GO:0005829">
    <property type="term" value="C:cytosol"/>
    <property type="evidence" value="ECO:0007669"/>
    <property type="project" value="TreeGrafter"/>
</dbReference>
<sequence length="447" mass="50477">MVTSKNGNCGAIATRTRVCKVVCDERRICRCLDGCTGAIINHLKSKNDFWFMALGVFTRSADVESARKRGFDFVVSPVEAVGTQNASRVMGMVDTTTIESSDQFINHLVEIANAYSKRVKHLVFSPPPCLLADKFGLKKKLQLLDSRTTYTFIIPLIDDVFYWEFWNYVLNGTVSCALYFVDGQRVSRSMLERYSTLPVSYLEIDTQTVPPDEYIEVFSMPSPPSIVLTNGRTDHGLTRLLQCAEYCDSIIDPLQPLRDNLELSVYAQFEKDTKKYSQYEKAIKLALKSTAKSVLVAGPGRGPLLQIVVEMSSAKITGVEKNPQCIDILKERNAHEWQDRVEIVHKDAREVCGKWDLVVSEMLGSFGCNELSPEVLDGFSSTVIPQSYTSYIRPIYSPMVPSQYYVPFLAHFSVFYSITNPMPCWTFRHPNNNSMQKKSRSQVCCNV</sequence>
<dbReference type="CDD" id="cd02440">
    <property type="entry name" value="AdoMet_MTases"/>
    <property type="match status" value="1"/>
</dbReference>
<reference evidence="3 4" key="1">
    <citation type="journal article" date="2009" name="Nature">
        <title>Evolution of pathogenicity and sexual reproduction in eight Candida genomes.</title>
        <authorList>
            <person name="Butler G."/>
            <person name="Rasmussen M.D."/>
            <person name="Lin M.F."/>
            <person name="Santos M.A."/>
            <person name="Sakthikumar S."/>
            <person name="Munro C.A."/>
            <person name="Rheinbay E."/>
            <person name="Grabherr M."/>
            <person name="Forche A."/>
            <person name="Reedy J.L."/>
            <person name="Agrafioti I."/>
            <person name="Arnaud M.B."/>
            <person name="Bates S."/>
            <person name="Brown A.J."/>
            <person name="Brunke S."/>
            <person name="Costanzo M.C."/>
            <person name="Fitzpatrick D.A."/>
            <person name="de Groot P.W."/>
            <person name="Harris D."/>
            <person name="Hoyer L.L."/>
            <person name="Hube B."/>
            <person name="Klis F.M."/>
            <person name="Kodira C."/>
            <person name="Lennard N."/>
            <person name="Logue M.E."/>
            <person name="Martin R."/>
            <person name="Neiman A.M."/>
            <person name="Nikolaou E."/>
            <person name="Quail M.A."/>
            <person name="Quinn J."/>
            <person name="Santos M.C."/>
            <person name="Schmitzberger F.F."/>
            <person name="Sherlock G."/>
            <person name="Shah P."/>
            <person name="Silverstein K.A."/>
            <person name="Skrzypek M.S."/>
            <person name="Soll D."/>
            <person name="Staggs R."/>
            <person name="Stansfield I."/>
            <person name="Stumpf M.P."/>
            <person name="Sudbery P.E."/>
            <person name="Srikantha T."/>
            <person name="Zeng Q."/>
            <person name="Berman J."/>
            <person name="Berriman M."/>
            <person name="Heitman J."/>
            <person name="Gow N.A."/>
            <person name="Lorenz M.C."/>
            <person name="Birren B.W."/>
            <person name="Kellis M."/>
            <person name="Cuomo C.A."/>
        </authorList>
    </citation>
    <scope>NUCLEOTIDE SEQUENCE [LARGE SCALE GENOMIC DNA]</scope>
    <source>
        <strain evidence="4">ATCC 6260 / CBS 566 / DSM 6381 / JCM 1539 / NBRC 10279 / NRRL Y-324</strain>
    </source>
</reference>
<dbReference type="InterPro" id="IPR035075">
    <property type="entry name" value="PRMT5"/>
</dbReference>
<dbReference type="Proteomes" id="UP000001997">
    <property type="component" value="Unassembled WGS sequence"/>
</dbReference>
<dbReference type="Pfam" id="PF05185">
    <property type="entry name" value="PRMT5"/>
    <property type="match status" value="1"/>
</dbReference>
<dbReference type="STRING" id="294746.A5DHR3"/>
<dbReference type="AlphaFoldDB" id="A5DHR3"/>
<dbReference type="PANTHER" id="PTHR10738">
    <property type="entry name" value="PROTEIN ARGININE N-METHYLTRANSFERASE 5"/>
    <property type="match status" value="1"/>
</dbReference>
<evidence type="ECO:0000259" key="2">
    <source>
        <dbReference type="Pfam" id="PF05185"/>
    </source>
</evidence>
<dbReference type="RefSeq" id="XP_001485084.2">
    <property type="nucleotide sequence ID" value="XM_001485034.1"/>
</dbReference>
<dbReference type="KEGG" id="pgu:PGUG_02814"/>
<organism evidence="3 4">
    <name type="scientific">Meyerozyma guilliermondii (strain ATCC 6260 / CBS 566 / DSM 6381 / JCM 1539 / NBRC 10279 / NRRL Y-324)</name>
    <name type="common">Yeast</name>
    <name type="synonym">Candida guilliermondii</name>
    <dbReference type="NCBI Taxonomy" id="294746"/>
    <lineage>
        <taxon>Eukaryota</taxon>
        <taxon>Fungi</taxon>
        <taxon>Dikarya</taxon>
        <taxon>Ascomycota</taxon>
        <taxon>Saccharomycotina</taxon>
        <taxon>Pichiomycetes</taxon>
        <taxon>Debaryomycetaceae</taxon>
        <taxon>Meyerozyma</taxon>
    </lineage>
</organism>
<dbReference type="GO" id="GO:0005634">
    <property type="term" value="C:nucleus"/>
    <property type="evidence" value="ECO:0007669"/>
    <property type="project" value="TreeGrafter"/>
</dbReference>